<gene>
    <name evidence="3" type="ORF">D6C00_07440</name>
</gene>
<dbReference type="PANTHER" id="PTHR43228">
    <property type="entry name" value="TWO-COMPONENT RESPONSE REGULATOR"/>
    <property type="match status" value="1"/>
</dbReference>
<comment type="caution">
    <text evidence="3">The sequence shown here is derived from an EMBL/GenBank/DDBJ whole genome shotgun (WGS) entry which is preliminary data.</text>
</comment>
<sequence>MALWNLKGRTILVVDDFPEMRSMLRSMLAMYGADTIEQARNGEEAIERMQARRFEIVLCDYNLGEGKDGQQVLEEAKHRDLLPYDTTFVMVTAENTSEMVMGALEYQPDAYLSKPVTKTVLQARLKKLLDKKVLLTPVARALAQQDYNRVIRLCDELIDQGSKFRYELLKLKTDMLLNIGEFDQAETLVGEILMTANCPGPGWGWAGSSSTVRTMLPRSPPSTP</sequence>
<dbReference type="AlphaFoldDB" id="A0A426QJA7"/>
<reference evidence="3 4" key="1">
    <citation type="journal article" date="2010" name="Int. J. Syst. Evol. Microbiol.">
        <title>Thiohalobacter thiocyanaticus gen. nov., sp. nov., a moderately halophilic, sulfur-oxidizing gammaproteobacterium from hypersaline lakes, that utilizes thiocyanate.</title>
        <authorList>
            <person name="Sorokin D.Y."/>
            <person name="Kovaleva O.L."/>
            <person name="Tourova T.P."/>
            <person name="Muyzer G."/>
        </authorList>
    </citation>
    <scope>NUCLEOTIDE SEQUENCE [LARGE SCALE GENOMIC DNA]</scope>
    <source>
        <strain evidence="3 4">Hrh1</strain>
    </source>
</reference>
<dbReference type="InterPro" id="IPR052048">
    <property type="entry name" value="ST_Response_Regulator"/>
</dbReference>
<evidence type="ECO:0000259" key="2">
    <source>
        <dbReference type="PROSITE" id="PS50110"/>
    </source>
</evidence>
<dbReference type="PANTHER" id="PTHR43228:SF1">
    <property type="entry name" value="TWO-COMPONENT RESPONSE REGULATOR ARR22"/>
    <property type="match status" value="1"/>
</dbReference>
<name>A0A426QJA7_9GAMM</name>
<dbReference type="InterPro" id="IPR001789">
    <property type="entry name" value="Sig_transdc_resp-reg_receiver"/>
</dbReference>
<proteinExistence type="predicted"/>
<keyword evidence="1" id="KW-0597">Phosphoprotein</keyword>
<dbReference type="SUPFAM" id="SSF52172">
    <property type="entry name" value="CheY-like"/>
    <property type="match status" value="1"/>
</dbReference>
<dbReference type="PROSITE" id="PS50110">
    <property type="entry name" value="RESPONSE_REGULATORY"/>
    <property type="match status" value="1"/>
</dbReference>
<dbReference type="SMART" id="SM00448">
    <property type="entry name" value="REC"/>
    <property type="match status" value="1"/>
</dbReference>
<dbReference type="Proteomes" id="UP000287798">
    <property type="component" value="Unassembled WGS sequence"/>
</dbReference>
<feature type="domain" description="Response regulatory" evidence="2">
    <location>
        <begin position="10"/>
        <end position="129"/>
    </location>
</feature>
<feature type="modified residue" description="4-aspartylphosphate" evidence="1">
    <location>
        <position position="60"/>
    </location>
</feature>
<protein>
    <submittedName>
        <fullName evidence="3">Response regulator</fullName>
    </submittedName>
</protein>
<evidence type="ECO:0000313" key="4">
    <source>
        <dbReference type="Proteomes" id="UP000287798"/>
    </source>
</evidence>
<dbReference type="CDD" id="cd17589">
    <property type="entry name" value="REC_TPR"/>
    <property type="match status" value="1"/>
</dbReference>
<dbReference type="RefSeq" id="WP_125181135.1">
    <property type="nucleotide sequence ID" value="NZ_QZMU01000001.1"/>
</dbReference>
<dbReference type="Gene3D" id="3.40.50.2300">
    <property type="match status" value="1"/>
</dbReference>
<accession>A0A426QJA7</accession>
<organism evidence="3 4">
    <name type="scientific">Thiohalobacter thiocyanaticus</name>
    <dbReference type="NCBI Taxonomy" id="585455"/>
    <lineage>
        <taxon>Bacteria</taxon>
        <taxon>Pseudomonadati</taxon>
        <taxon>Pseudomonadota</taxon>
        <taxon>Gammaproteobacteria</taxon>
        <taxon>Thiohalobacterales</taxon>
        <taxon>Thiohalobacteraceae</taxon>
        <taxon>Thiohalobacter</taxon>
    </lineage>
</organism>
<keyword evidence="4" id="KW-1185">Reference proteome</keyword>
<dbReference type="InterPro" id="IPR011006">
    <property type="entry name" value="CheY-like_superfamily"/>
</dbReference>
<dbReference type="OrthoDB" id="7298659at2"/>
<dbReference type="Pfam" id="PF00072">
    <property type="entry name" value="Response_reg"/>
    <property type="match status" value="1"/>
</dbReference>
<dbReference type="GO" id="GO:0000160">
    <property type="term" value="P:phosphorelay signal transduction system"/>
    <property type="evidence" value="ECO:0007669"/>
    <property type="project" value="InterPro"/>
</dbReference>
<dbReference type="EMBL" id="QZMU01000001">
    <property type="protein sequence ID" value="RRQ21796.1"/>
    <property type="molecule type" value="Genomic_DNA"/>
</dbReference>
<evidence type="ECO:0000256" key="1">
    <source>
        <dbReference type="PROSITE-ProRule" id="PRU00169"/>
    </source>
</evidence>
<evidence type="ECO:0000313" key="3">
    <source>
        <dbReference type="EMBL" id="RRQ21796.1"/>
    </source>
</evidence>